<evidence type="ECO:0000256" key="8">
    <source>
        <dbReference type="SAM" id="MobiDB-lite"/>
    </source>
</evidence>
<dbReference type="InterPro" id="IPR008928">
    <property type="entry name" value="6-hairpin_glycosidase_sf"/>
</dbReference>
<dbReference type="PANTHER" id="PTHR22298">
    <property type="entry name" value="ENDO-1,4-BETA-GLUCANASE"/>
    <property type="match status" value="1"/>
</dbReference>
<evidence type="ECO:0000256" key="4">
    <source>
        <dbReference type="ARBA" id="ARBA00023295"/>
    </source>
</evidence>
<feature type="compositionally biased region" description="Pro residues" evidence="8">
    <location>
        <begin position="677"/>
        <end position="688"/>
    </location>
</feature>
<dbReference type="InterPro" id="IPR001919">
    <property type="entry name" value="CBD2"/>
</dbReference>
<feature type="region of interest" description="Disordered" evidence="8">
    <location>
        <begin position="667"/>
        <end position="692"/>
    </location>
</feature>
<dbReference type="Proteomes" id="UP001595765">
    <property type="component" value="Unassembled WGS sequence"/>
</dbReference>
<feature type="active site" evidence="6">
    <location>
        <position position="485"/>
    </location>
</feature>
<dbReference type="Gene3D" id="2.60.40.290">
    <property type="match status" value="1"/>
</dbReference>
<reference evidence="13" key="1">
    <citation type="journal article" date="2019" name="Int. J. Syst. Evol. Microbiol.">
        <title>The Global Catalogue of Microorganisms (GCM) 10K type strain sequencing project: providing services to taxonomists for standard genome sequencing and annotation.</title>
        <authorList>
            <consortium name="The Broad Institute Genomics Platform"/>
            <consortium name="The Broad Institute Genome Sequencing Center for Infectious Disease"/>
            <person name="Wu L."/>
            <person name="Ma J."/>
        </authorList>
    </citation>
    <scope>NUCLEOTIDE SEQUENCE [LARGE SCALE GENOMIC DNA]</scope>
    <source>
        <strain evidence="13">CGMCC 4.7237</strain>
    </source>
</reference>
<feature type="active site" evidence="6">
    <location>
        <position position="476"/>
    </location>
</feature>
<dbReference type="PROSITE" id="PS50853">
    <property type="entry name" value="FN3"/>
    <property type="match status" value="1"/>
</dbReference>
<evidence type="ECO:0000256" key="6">
    <source>
        <dbReference type="PROSITE-ProRule" id="PRU10060"/>
    </source>
</evidence>
<comment type="catalytic activity">
    <reaction evidence="7">
        <text>Endohydrolysis of (1-&gt;4)-beta-D-glucosidic linkages in cellulose, lichenin and cereal beta-D-glucans.</text>
        <dbReference type="EC" id="3.2.1.4"/>
    </reaction>
</comment>
<dbReference type="InterPro" id="IPR036966">
    <property type="entry name" value="CBM3_sf"/>
</dbReference>
<accession>A0ABV8HQY3</accession>
<evidence type="ECO:0000259" key="9">
    <source>
        <dbReference type="PROSITE" id="PS50853"/>
    </source>
</evidence>
<feature type="signal peptide" evidence="7">
    <location>
        <begin position="1"/>
        <end position="34"/>
    </location>
</feature>
<dbReference type="PROSITE" id="PS51173">
    <property type="entry name" value="CBM2"/>
    <property type="match status" value="1"/>
</dbReference>
<feature type="domain" description="CBM2" evidence="11">
    <location>
        <begin position="778"/>
        <end position="888"/>
    </location>
</feature>
<proteinExistence type="inferred from homology"/>
<dbReference type="Pfam" id="PF00942">
    <property type="entry name" value="CBM_3"/>
    <property type="match status" value="1"/>
</dbReference>
<keyword evidence="13" id="KW-1185">Reference proteome</keyword>
<dbReference type="Gene3D" id="1.50.10.10">
    <property type="match status" value="1"/>
</dbReference>
<dbReference type="InterPro" id="IPR003961">
    <property type="entry name" value="FN3_dom"/>
</dbReference>
<feature type="region of interest" description="Disordered" evidence="8">
    <location>
        <begin position="430"/>
        <end position="450"/>
    </location>
</feature>
<dbReference type="EMBL" id="JBHSBB010000014">
    <property type="protein sequence ID" value="MFC4034413.1"/>
    <property type="molecule type" value="Genomic_DNA"/>
</dbReference>
<evidence type="ECO:0000256" key="1">
    <source>
        <dbReference type="ARBA" id="ARBA00022729"/>
    </source>
</evidence>
<feature type="chain" id="PRO_5045014069" description="Endoglucanase" evidence="7">
    <location>
        <begin position="35"/>
        <end position="888"/>
    </location>
</feature>
<keyword evidence="7" id="KW-0136">Cellulose degradation</keyword>
<dbReference type="EC" id="3.2.1.4" evidence="7"/>
<dbReference type="Pfam" id="PF00041">
    <property type="entry name" value="fn3"/>
    <property type="match status" value="1"/>
</dbReference>
<dbReference type="Gene3D" id="2.60.40.710">
    <property type="entry name" value="Endoglucanase-like"/>
    <property type="match status" value="1"/>
</dbReference>
<feature type="domain" description="CBM3" evidence="10">
    <location>
        <begin position="519"/>
        <end position="671"/>
    </location>
</feature>
<organism evidence="12 13">
    <name type="scientific">Streptomyces polygonati</name>
    <dbReference type="NCBI Taxonomy" id="1617087"/>
    <lineage>
        <taxon>Bacteria</taxon>
        <taxon>Bacillati</taxon>
        <taxon>Actinomycetota</taxon>
        <taxon>Actinomycetes</taxon>
        <taxon>Kitasatosporales</taxon>
        <taxon>Streptomycetaceae</taxon>
        <taxon>Streptomyces</taxon>
    </lineage>
</organism>
<comment type="caution">
    <text evidence="12">The sequence shown here is derived from an EMBL/GenBank/DDBJ whole genome shotgun (WGS) entry which is preliminary data.</text>
</comment>
<evidence type="ECO:0000256" key="5">
    <source>
        <dbReference type="ARBA" id="ARBA00023326"/>
    </source>
</evidence>
<dbReference type="SMART" id="SM00637">
    <property type="entry name" value="CBD_II"/>
    <property type="match status" value="1"/>
</dbReference>
<keyword evidence="5 6" id="KW-0624">Polysaccharide degradation</keyword>
<sequence>MPGFRTFLSRAGIALTALLPLTLTAVAAAPSVHAAPATAAASSSASSSAASPSSYNYAEALQDSMLFYESQRSGKLPADNRVGWRGDSDLTDGADAGIDLTGGYHDAGDEVKFGFPMAFSMTMLGWGGLDEAAGYTKSGQSTYLLRNLRWGDDWLLKAHPSPNVLYGQVGDGGSDHAFWGPPEVNPSPRPSFRIDASCPGSDLAGEAAAALASSSMVFKTSDPIYAATLLTNAKQLYTFADTYRGTYDKCVTAAQGYYNSWSGYWDELVWGAIWLYRATGDTAYLAKAETYYAQLPKMQQTTTPEYNWTLAWDDKSYGDYVLLAELTGKQAYIDDAERWLDWWTTGVDGKKVAYSPGGEAFLDTWGSLRYSANTAFVALQFSGWLTGRGTDAARALTYHDFGVRQIDYALGDNPAGESYEIGFTNSGKNTAWPRNPHSRAAHGSWSQSMTEPTATRHLDYGLLVGGPGSADDGFSDDRANYGETEGALDYNAGFSGALAALTAQYGGTPLANFPPKETPDGPEEFTQAAVNAAGTNFYEIKAQVVNKSGWPARHLTQGSFRYYFTLDAGTSPSQVTLTSAYNQCSAPSGPTFYADNIYYLTVSCAGQDIAPAGQSAFHREVQFRLTFPGPHDPTRDWSYQGVSTTPGSAPVTVHDIVLYDGATAVWGDAPGTSGTPPGNPTPTPPSAPGAPVASAVTATSVTLTWPAATPGSRPLAGYQVFADSGSGPVRSGSGTVAGTSTTITGLTPATAYAFTVKALDDTGTASAASPPVTVSTRPAATGAGCAIAYTVTSDWGAGFQGDIKITNTGPVAVNGWTLGWTFGGDQRIGNAWGATVTQNGQSVTLRDAGYDAAIAPGALVDIGFTATYSARNPVPQQLTLNGTVCMTP</sequence>
<dbReference type="InterPro" id="IPR036116">
    <property type="entry name" value="FN3_sf"/>
</dbReference>
<evidence type="ECO:0000256" key="7">
    <source>
        <dbReference type="RuleBase" id="RU361166"/>
    </source>
</evidence>
<keyword evidence="2 6" id="KW-0378">Hydrolase</keyword>
<dbReference type="InterPro" id="IPR012341">
    <property type="entry name" value="6hp_glycosidase-like_sf"/>
</dbReference>
<keyword evidence="3 6" id="KW-0119">Carbohydrate metabolism</keyword>
<dbReference type="InterPro" id="IPR001956">
    <property type="entry name" value="CBM3"/>
</dbReference>
<protein>
    <recommendedName>
        <fullName evidence="7">Endoglucanase</fullName>
        <ecNumber evidence="7">3.2.1.4</ecNumber>
    </recommendedName>
</protein>
<keyword evidence="4 6" id="KW-0326">Glycosidase</keyword>
<dbReference type="InterPro" id="IPR013783">
    <property type="entry name" value="Ig-like_fold"/>
</dbReference>
<gene>
    <name evidence="12" type="ORF">ACFO3J_23465</name>
</gene>
<evidence type="ECO:0000313" key="13">
    <source>
        <dbReference type="Proteomes" id="UP001595765"/>
    </source>
</evidence>
<name>A0ABV8HQY3_9ACTN</name>
<dbReference type="GO" id="GO:0016787">
    <property type="term" value="F:hydrolase activity"/>
    <property type="evidence" value="ECO:0007669"/>
    <property type="project" value="UniProtKB-KW"/>
</dbReference>
<dbReference type="SUPFAM" id="SSF49265">
    <property type="entry name" value="Fibronectin type III"/>
    <property type="match status" value="1"/>
</dbReference>
<dbReference type="PROSITE" id="PS51172">
    <property type="entry name" value="CBM3"/>
    <property type="match status" value="1"/>
</dbReference>
<dbReference type="CDD" id="cd00063">
    <property type="entry name" value="FN3"/>
    <property type="match status" value="1"/>
</dbReference>
<dbReference type="InterPro" id="IPR012291">
    <property type="entry name" value="CBM2_carb-bd_dom_sf"/>
</dbReference>
<evidence type="ECO:0000259" key="10">
    <source>
        <dbReference type="PROSITE" id="PS51172"/>
    </source>
</evidence>
<keyword evidence="1 7" id="KW-0732">Signal</keyword>
<dbReference type="RefSeq" id="WP_386432486.1">
    <property type="nucleotide sequence ID" value="NZ_JBHSBB010000014.1"/>
</dbReference>
<dbReference type="Gene3D" id="2.60.40.10">
    <property type="entry name" value="Immunoglobulins"/>
    <property type="match status" value="1"/>
</dbReference>
<feature type="domain" description="Fibronectin type-III" evidence="9">
    <location>
        <begin position="687"/>
        <end position="779"/>
    </location>
</feature>
<dbReference type="InterPro" id="IPR008965">
    <property type="entry name" value="CBM2/CBM3_carb-bd_dom_sf"/>
</dbReference>
<dbReference type="InterPro" id="IPR001701">
    <property type="entry name" value="Glyco_hydro_9"/>
</dbReference>
<evidence type="ECO:0000313" key="12">
    <source>
        <dbReference type="EMBL" id="MFC4034413.1"/>
    </source>
</evidence>
<evidence type="ECO:0000256" key="2">
    <source>
        <dbReference type="ARBA" id="ARBA00022801"/>
    </source>
</evidence>
<dbReference type="SMART" id="SM01067">
    <property type="entry name" value="CBM_3"/>
    <property type="match status" value="1"/>
</dbReference>
<dbReference type="InterPro" id="IPR033126">
    <property type="entry name" value="Glyco_hydro_9_Asp/Glu_AS"/>
</dbReference>
<dbReference type="PROSITE" id="PS00698">
    <property type="entry name" value="GH9_3"/>
    <property type="match status" value="1"/>
</dbReference>
<comment type="similarity">
    <text evidence="6 7">Belongs to the glycosyl hydrolase 9 (cellulase E) family.</text>
</comment>
<evidence type="ECO:0000259" key="11">
    <source>
        <dbReference type="PROSITE" id="PS51173"/>
    </source>
</evidence>
<dbReference type="Pfam" id="PF00759">
    <property type="entry name" value="Glyco_hydro_9"/>
    <property type="match status" value="1"/>
</dbReference>
<dbReference type="SUPFAM" id="SSF48208">
    <property type="entry name" value="Six-hairpin glycosidases"/>
    <property type="match status" value="1"/>
</dbReference>
<dbReference type="SMART" id="SM00060">
    <property type="entry name" value="FN3"/>
    <property type="match status" value="1"/>
</dbReference>
<dbReference type="Pfam" id="PF00553">
    <property type="entry name" value="CBM_2"/>
    <property type="match status" value="1"/>
</dbReference>
<evidence type="ECO:0000256" key="3">
    <source>
        <dbReference type="ARBA" id="ARBA00023277"/>
    </source>
</evidence>
<dbReference type="SUPFAM" id="SSF49384">
    <property type="entry name" value="Carbohydrate-binding domain"/>
    <property type="match status" value="2"/>
</dbReference>